<dbReference type="GeneID" id="27369366"/>
<reference evidence="3 4" key="1">
    <citation type="journal article" date="2012" name="Nat. Commun.">
        <title>A multi-omic map of the lipid-producing yeast Rhodosporidium toruloides.</title>
        <authorList>
            <person name="Zhu Z."/>
            <person name="Zhang S."/>
            <person name="Liu H."/>
            <person name="Shen H."/>
            <person name="Lin X."/>
            <person name="Yang F."/>
            <person name="Zhou Y.J."/>
            <person name="Jin G."/>
            <person name="Ye M."/>
            <person name="Zou H."/>
            <person name="Zou H."/>
            <person name="Zhao Z.K."/>
        </authorList>
    </citation>
    <scope>NUCLEOTIDE SEQUENCE [LARGE SCALE GENOMIC DNA]</scope>
    <source>
        <strain evidence="3 4">NP11</strain>
    </source>
</reference>
<feature type="compositionally biased region" description="Basic and acidic residues" evidence="2">
    <location>
        <begin position="190"/>
        <end position="199"/>
    </location>
</feature>
<name>M7WLP2_RHOT1</name>
<feature type="compositionally biased region" description="Pro residues" evidence="2">
    <location>
        <begin position="212"/>
        <end position="223"/>
    </location>
</feature>
<dbReference type="OrthoDB" id="2537633at2759"/>
<feature type="region of interest" description="Disordered" evidence="2">
    <location>
        <begin position="20"/>
        <end position="71"/>
    </location>
</feature>
<accession>M7WLP2</accession>
<evidence type="ECO:0000313" key="3">
    <source>
        <dbReference type="EMBL" id="EMS18981.1"/>
    </source>
</evidence>
<evidence type="ECO:0000256" key="2">
    <source>
        <dbReference type="SAM" id="MobiDB-lite"/>
    </source>
</evidence>
<evidence type="ECO:0000256" key="1">
    <source>
        <dbReference type="SAM" id="Coils"/>
    </source>
</evidence>
<sequence>MASPSSPYLHHPAQYGGAAYGHPAVGGKGLPMHVPAQAYDPSSPAPSSPSVASSSARWPHQPGLAGGPPDLTAERYRLKAKYLKLQKRYFRSIEIRKDLTLELAEKEEKVQQLQDEVDLILDQIHDSDYAHLRPKHDSLFSDDEDVGFELDDEEDESPHVKVENGEETLEGDVKGKKRMRLRDLEDEEDERRKELEAKYGIDGTKQVVTVAPPEPTPPPPAPIPAAALPVLPPIHPAPAAHPASIAAPSSAATYDQQQALAQAEQPAAAAAAPKRLKLTFGGGGGASASFT</sequence>
<gene>
    <name evidence="3" type="ORF">RHTO_05353</name>
</gene>
<dbReference type="RefSeq" id="XP_016270100.1">
    <property type="nucleotide sequence ID" value="XM_016419015.1"/>
</dbReference>
<feature type="compositionally biased region" description="Low complexity" evidence="2">
    <location>
        <begin position="237"/>
        <end position="271"/>
    </location>
</feature>
<dbReference type="Proteomes" id="UP000016926">
    <property type="component" value="Unassembled WGS sequence"/>
</dbReference>
<organism evidence="3 4">
    <name type="scientific">Rhodotorula toruloides (strain NP11)</name>
    <name type="common">Yeast</name>
    <name type="synonym">Rhodosporidium toruloides</name>
    <dbReference type="NCBI Taxonomy" id="1130832"/>
    <lineage>
        <taxon>Eukaryota</taxon>
        <taxon>Fungi</taxon>
        <taxon>Dikarya</taxon>
        <taxon>Basidiomycota</taxon>
        <taxon>Pucciniomycotina</taxon>
        <taxon>Microbotryomycetes</taxon>
        <taxon>Sporidiobolales</taxon>
        <taxon>Sporidiobolaceae</taxon>
        <taxon>Rhodotorula</taxon>
    </lineage>
</organism>
<feature type="region of interest" description="Disordered" evidence="2">
    <location>
        <begin position="236"/>
        <end position="271"/>
    </location>
</feature>
<keyword evidence="4" id="KW-1185">Reference proteome</keyword>
<dbReference type="EMBL" id="KB722673">
    <property type="protein sequence ID" value="EMS18981.1"/>
    <property type="molecule type" value="Genomic_DNA"/>
</dbReference>
<proteinExistence type="predicted"/>
<dbReference type="HOGENOM" id="CLU_956950_0_0_1"/>
<evidence type="ECO:0000313" key="4">
    <source>
        <dbReference type="Proteomes" id="UP000016926"/>
    </source>
</evidence>
<feature type="coiled-coil region" evidence="1">
    <location>
        <begin position="96"/>
        <end position="123"/>
    </location>
</feature>
<protein>
    <submittedName>
        <fullName evidence="3">Uncharacterized protein</fullName>
    </submittedName>
</protein>
<keyword evidence="1" id="KW-0175">Coiled coil</keyword>
<dbReference type="AlphaFoldDB" id="M7WLP2"/>
<feature type="region of interest" description="Disordered" evidence="2">
    <location>
        <begin position="150"/>
        <end position="224"/>
    </location>
</feature>